<accession>B0TDD1</accession>
<dbReference type="SMART" id="SM00846">
    <property type="entry name" value="Gp_dh_N"/>
    <property type="match status" value="1"/>
</dbReference>
<dbReference type="InterPro" id="IPR036291">
    <property type="entry name" value="NAD(P)-bd_dom_sf"/>
</dbReference>
<dbReference type="Pfam" id="PF00044">
    <property type="entry name" value="Gp_dh_N"/>
    <property type="match status" value="1"/>
</dbReference>
<dbReference type="PRINTS" id="PR00078">
    <property type="entry name" value="G3PDHDRGNASE"/>
</dbReference>
<dbReference type="EMBL" id="CP000930">
    <property type="protein sequence ID" value="ABZ84172.1"/>
    <property type="molecule type" value="Genomic_DNA"/>
</dbReference>
<gene>
    <name evidence="10" type="primary">gapA</name>
    <name evidence="10" type="ORF">HM1_1602</name>
</gene>
<dbReference type="HOGENOM" id="CLU_030140_0_2_9"/>
<feature type="binding site" evidence="4">
    <location>
        <begin position="216"/>
        <end position="217"/>
    </location>
    <ligand>
        <name>D-glyceraldehyde 3-phosphate</name>
        <dbReference type="ChEBI" id="CHEBI:59776"/>
    </ligand>
</feature>
<evidence type="ECO:0000313" key="10">
    <source>
        <dbReference type="EMBL" id="ABZ84172.1"/>
    </source>
</evidence>
<dbReference type="InterPro" id="IPR020829">
    <property type="entry name" value="GlycerAld_3-P_DH_cat"/>
</dbReference>
<feature type="site" description="Activates thiol group during catalysis" evidence="6">
    <location>
        <position position="185"/>
    </location>
</feature>
<dbReference type="Gene3D" id="3.40.50.720">
    <property type="entry name" value="NAD(P)-binding Rossmann-like Domain"/>
    <property type="match status" value="1"/>
</dbReference>
<dbReference type="PIRSF" id="PIRSF000149">
    <property type="entry name" value="GAP_DH"/>
    <property type="match status" value="1"/>
</dbReference>
<feature type="binding site" evidence="5">
    <location>
        <position position="126"/>
    </location>
    <ligand>
        <name>NAD(+)</name>
        <dbReference type="ChEBI" id="CHEBI:57540"/>
    </ligand>
</feature>
<dbReference type="GO" id="GO:0050661">
    <property type="term" value="F:NADP binding"/>
    <property type="evidence" value="ECO:0007669"/>
    <property type="project" value="InterPro"/>
</dbReference>
<evidence type="ECO:0000313" key="11">
    <source>
        <dbReference type="Proteomes" id="UP000008550"/>
    </source>
</evidence>
<dbReference type="Pfam" id="PF02800">
    <property type="entry name" value="Gp_dh_C"/>
    <property type="match status" value="1"/>
</dbReference>
<dbReference type="InterPro" id="IPR020831">
    <property type="entry name" value="GlycerAld/Erythrose_P_DH"/>
</dbReference>
<feature type="binding site" evidence="5">
    <location>
        <begin position="12"/>
        <end position="13"/>
    </location>
    <ligand>
        <name>NAD(+)</name>
        <dbReference type="ChEBI" id="CHEBI:57540"/>
    </ligand>
</feature>
<dbReference type="InterPro" id="IPR006424">
    <property type="entry name" value="Glyceraldehyde-3-P_DH_1"/>
</dbReference>
<keyword evidence="11" id="KW-1185">Reference proteome</keyword>
<feature type="binding site" evidence="5">
    <location>
        <position position="321"/>
    </location>
    <ligand>
        <name>NAD(+)</name>
        <dbReference type="ChEBI" id="CHEBI:57540"/>
    </ligand>
</feature>
<feature type="binding site" evidence="4">
    <location>
        <begin position="157"/>
        <end position="159"/>
    </location>
    <ligand>
        <name>D-glyceraldehyde 3-phosphate</name>
        <dbReference type="ChEBI" id="CHEBI:59776"/>
    </ligand>
</feature>
<dbReference type="FunFam" id="3.30.360.10:FF:000002">
    <property type="entry name" value="Glyceraldehyde-3-phosphate dehydrogenase"/>
    <property type="match status" value="1"/>
</dbReference>
<evidence type="ECO:0000256" key="6">
    <source>
        <dbReference type="PIRSR" id="PIRSR000149-4"/>
    </source>
</evidence>
<keyword evidence="2 8" id="KW-0560">Oxidoreductase</keyword>
<dbReference type="InterPro" id="IPR020830">
    <property type="entry name" value="GlycerAld_3-P_DH_AS"/>
</dbReference>
<dbReference type="GO" id="GO:0016620">
    <property type="term" value="F:oxidoreductase activity, acting on the aldehyde or oxo group of donors, NAD or NADP as acceptor"/>
    <property type="evidence" value="ECO:0007669"/>
    <property type="project" value="InterPro"/>
</dbReference>
<dbReference type="CDD" id="cd05214">
    <property type="entry name" value="GAPDH_I_N"/>
    <property type="match status" value="1"/>
</dbReference>
<reference evidence="10 11" key="1">
    <citation type="journal article" date="2008" name="J. Bacteriol.">
        <title>The genome of Heliobacterium modesticaldum, a phototrophic representative of the Firmicutes containing the simplest photosynthetic apparatus.</title>
        <authorList>
            <person name="Sattley W.M."/>
            <person name="Madigan M.T."/>
            <person name="Swingley W.D."/>
            <person name="Cheung P.C."/>
            <person name="Clocksin K.M."/>
            <person name="Conrad A.L."/>
            <person name="Dejesa L.C."/>
            <person name="Honchak B.M."/>
            <person name="Jung D.O."/>
            <person name="Karbach L.E."/>
            <person name="Kurdoglu A."/>
            <person name="Lahiri S."/>
            <person name="Mastrian S.D."/>
            <person name="Page L.E."/>
            <person name="Taylor H.L."/>
            <person name="Wang Z.T."/>
            <person name="Raymond J."/>
            <person name="Chen M."/>
            <person name="Blankenship R.E."/>
            <person name="Touchman J.W."/>
        </authorList>
    </citation>
    <scope>NUCLEOTIDE SEQUENCE [LARGE SCALE GENOMIC DNA]</scope>
    <source>
        <strain evidence="11">ATCC 51547 / Ice1</strain>
    </source>
</reference>
<dbReference type="PROSITE" id="PS00071">
    <property type="entry name" value="GAPDH"/>
    <property type="match status" value="1"/>
</dbReference>
<evidence type="ECO:0000256" key="1">
    <source>
        <dbReference type="ARBA" id="ARBA00007406"/>
    </source>
</evidence>
<dbReference type="Proteomes" id="UP000008550">
    <property type="component" value="Chromosome"/>
</dbReference>
<sequence length="341" mass="36443">MTTKIAINGFGRIGRNVLRAMLKRDMLKAGSDLEIVALNDLTSPETLAHLLQYDSVHGELPYEVTVSDKAIAVNGVEIKVCAETDPAKLPWKELGVDIVVESTGRFTKGPDAAKHIQAGAKKVIISAPGKDIDATIVMGVNDHTYDAANHHVVSNASCTTNCLAPFAKVLHEQFGIVRGLMTTVHAYTNDQRILDLPHSDLRRARAAGQSIIPTTTGAAKAVALVLPELKGKLNGFAMRVPTPNVSVVDLVAELEKPATEEAINSALKAAAEGPLKGILAFCEKPLVSRDFNGNPHSSIVDAPSTMVLDGKMAKVVAWYDNEWGYSNRVVDLALLMAAKGL</sequence>
<dbReference type="eggNOG" id="COG0057">
    <property type="taxonomic scope" value="Bacteria"/>
</dbReference>
<dbReference type="InterPro" id="IPR020828">
    <property type="entry name" value="GlycerAld_3-P_DH_NAD(P)-bd"/>
</dbReference>
<feature type="binding site" evidence="4">
    <location>
        <position position="188"/>
    </location>
    <ligand>
        <name>D-glyceraldehyde 3-phosphate</name>
        <dbReference type="ChEBI" id="CHEBI:59776"/>
    </ligand>
</feature>
<keyword evidence="5" id="KW-0520">NAD</keyword>
<dbReference type="Gene3D" id="3.30.360.10">
    <property type="entry name" value="Dihydrodipicolinate Reductase, domain 2"/>
    <property type="match status" value="1"/>
</dbReference>
<organism evidence="10 11">
    <name type="scientific">Heliobacterium modesticaldum (strain ATCC 51547 / Ice1)</name>
    <dbReference type="NCBI Taxonomy" id="498761"/>
    <lineage>
        <taxon>Bacteria</taxon>
        <taxon>Bacillati</taxon>
        <taxon>Bacillota</taxon>
        <taxon>Clostridia</taxon>
        <taxon>Eubacteriales</taxon>
        <taxon>Heliobacteriaceae</taxon>
        <taxon>Heliomicrobium</taxon>
    </lineage>
</organism>
<comment type="similarity">
    <text evidence="1 7">Belongs to the glyceraldehyde-3-phosphate dehydrogenase family.</text>
</comment>
<dbReference type="OrthoDB" id="9803304at2"/>
<protein>
    <recommendedName>
        <fullName evidence="8">Glyceraldehyde-3-phosphate dehydrogenase</fullName>
        <ecNumber evidence="8">1.2.1.-</ecNumber>
    </recommendedName>
</protein>
<feature type="domain" description="Glyceraldehyde 3-phosphate dehydrogenase NAD(P) binding" evidence="9">
    <location>
        <begin position="3"/>
        <end position="158"/>
    </location>
</feature>
<evidence type="ECO:0000256" key="7">
    <source>
        <dbReference type="RuleBase" id="RU000397"/>
    </source>
</evidence>
<evidence type="ECO:0000256" key="4">
    <source>
        <dbReference type="PIRSR" id="PIRSR000149-2"/>
    </source>
</evidence>
<feature type="binding site" evidence="4">
    <location>
        <position position="239"/>
    </location>
    <ligand>
        <name>D-glyceraldehyde 3-phosphate</name>
        <dbReference type="ChEBI" id="CHEBI:59776"/>
    </ligand>
</feature>
<dbReference type="SUPFAM" id="SSF55347">
    <property type="entry name" value="Glyceraldehyde-3-phosphate dehydrogenase-like, C-terminal domain"/>
    <property type="match status" value="1"/>
</dbReference>
<feature type="active site" description="Nucleophile" evidence="3">
    <location>
        <position position="158"/>
    </location>
</feature>
<dbReference type="STRING" id="498761.HM1_1602"/>
<evidence type="ECO:0000256" key="8">
    <source>
        <dbReference type="RuleBase" id="RU361160"/>
    </source>
</evidence>
<dbReference type="GO" id="GO:0006006">
    <property type="term" value="P:glucose metabolic process"/>
    <property type="evidence" value="ECO:0007669"/>
    <property type="project" value="InterPro"/>
</dbReference>
<dbReference type="PANTHER" id="PTHR43148">
    <property type="entry name" value="GLYCERALDEHYDE-3-PHOSPHATE DEHYDROGENASE 2"/>
    <property type="match status" value="1"/>
</dbReference>
<dbReference type="EC" id="1.2.1.-" evidence="8"/>
<dbReference type="RefSeq" id="WP_012282684.1">
    <property type="nucleotide sequence ID" value="NC_010337.2"/>
</dbReference>
<dbReference type="GO" id="GO:0051287">
    <property type="term" value="F:NAD binding"/>
    <property type="evidence" value="ECO:0007669"/>
    <property type="project" value="InterPro"/>
</dbReference>
<dbReference type="CDD" id="cd18126">
    <property type="entry name" value="GAPDH_I_C"/>
    <property type="match status" value="1"/>
</dbReference>
<dbReference type="SUPFAM" id="SSF51735">
    <property type="entry name" value="NAD(P)-binding Rossmann-fold domains"/>
    <property type="match status" value="1"/>
</dbReference>
<dbReference type="NCBIfam" id="TIGR01534">
    <property type="entry name" value="GAPDH-I"/>
    <property type="match status" value="1"/>
</dbReference>
<evidence type="ECO:0000256" key="3">
    <source>
        <dbReference type="PIRSR" id="PIRSR000149-1"/>
    </source>
</evidence>
<evidence type="ECO:0000256" key="5">
    <source>
        <dbReference type="PIRSR" id="PIRSR000149-3"/>
    </source>
</evidence>
<proteinExistence type="inferred from homology"/>
<feature type="binding site" evidence="5">
    <location>
        <position position="40"/>
    </location>
    <ligand>
        <name>NAD(+)</name>
        <dbReference type="ChEBI" id="CHEBI:57540"/>
    </ligand>
</feature>
<name>B0TDD1_HELMI</name>
<dbReference type="AlphaFoldDB" id="B0TDD1"/>
<evidence type="ECO:0000259" key="9">
    <source>
        <dbReference type="SMART" id="SM00846"/>
    </source>
</evidence>
<evidence type="ECO:0000256" key="2">
    <source>
        <dbReference type="ARBA" id="ARBA00023002"/>
    </source>
</evidence>
<dbReference type="KEGG" id="hmo:HM1_1602"/>
<keyword evidence="5" id="KW-0547">Nucleotide-binding</keyword>
<dbReference type="FunFam" id="3.40.50.720:FF:000001">
    <property type="entry name" value="Glyceraldehyde-3-phosphate dehydrogenase"/>
    <property type="match status" value="1"/>
</dbReference>